<dbReference type="PANTHER" id="PTHR31889:SF15">
    <property type="entry name" value="FUCOSYLTRANSFERASE"/>
    <property type="match status" value="1"/>
</dbReference>
<reference evidence="9" key="1">
    <citation type="journal article" date="2005" name="Nature">
        <title>The map-based sequence of the rice genome.</title>
        <authorList>
            <consortium name="International rice genome sequencing project (IRGSP)"/>
            <person name="Matsumoto T."/>
            <person name="Wu J."/>
            <person name="Kanamori H."/>
            <person name="Katayose Y."/>
            <person name="Fujisawa M."/>
            <person name="Namiki N."/>
            <person name="Mizuno H."/>
            <person name="Yamamoto K."/>
            <person name="Antonio B.A."/>
            <person name="Baba T."/>
            <person name="Sakata K."/>
            <person name="Nagamura Y."/>
            <person name="Aoki H."/>
            <person name="Arikawa K."/>
            <person name="Arita K."/>
            <person name="Bito T."/>
            <person name="Chiden Y."/>
            <person name="Fujitsuka N."/>
            <person name="Fukunaka R."/>
            <person name="Hamada M."/>
            <person name="Harada C."/>
            <person name="Hayashi A."/>
            <person name="Hijishita S."/>
            <person name="Honda M."/>
            <person name="Hosokawa S."/>
            <person name="Ichikawa Y."/>
            <person name="Idonuma A."/>
            <person name="Iijima M."/>
            <person name="Ikeda M."/>
            <person name="Ikeno M."/>
            <person name="Ito K."/>
            <person name="Ito S."/>
            <person name="Ito T."/>
            <person name="Ito Y."/>
            <person name="Ito Y."/>
            <person name="Iwabuchi A."/>
            <person name="Kamiya K."/>
            <person name="Karasawa W."/>
            <person name="Kurita K."/>
            <person name="Katagiri S."/>
            <person name="Kikuta A."/>
            <person name="Kobayashi H."/>
            <person name="Kobayashi N."/>
            <person name="Machita K."/>
            <person name="Maehara T."/>
            <person name="Masukawa M."/>
            <person name="Mizubayashi T."/>
            <person name="Mukai Y."/>
            <person name="Nagasaki H."/>
            <person name="Nagata Y."/>
            <person name="Naito S."/>
            <person name="Nakashima M."/>
            <person name="Nakama Y."/>
            <person name="Nakamichi Y."/>
            <person name="Nakamura M."/>
            <person name="Meguro A."/>
            <person name="Negishi M."/>
            <person name="Ohta I."/>
            <person name="Ohta T."/>
            <person name="Okamoto M."/>
            <person name="Ono N."/>
            <person name="Saji S."/>
            <person name="Sakaguchi M."/>
            <person name="Sakai K."/>
            <person name="Shibata M."/>
            <person name="Shimokawa T."/>
            <person name="Song J."/>
            <person name="Takazaki Y."/>
            <person name="Terasawa K."/>
            <person name="Tsugane M."/>
            <person name="Tsuji K."/>
            <person name="Ueda S."/>
            <person name="Waki K."/>
            <person name="Yamagata H."/>
            <person name="Yamamoto M."/>
            <person name="Yamamoto S."/>
            <person name="Yamane H."/>
            <person name="Yoshiki S."/>
            <person name="Yoshihara R."/>
            <person name="Yukawa K."/>
            <person name="Zhong H."/>
            <person name="Yano M."/>
            <person name="Yuan Q."/>
            <person name="Ouyang S."/>
            <person name="Liu J."/>
            <person name="Jones K.M."/>
            <person name="Gansberger K."/>
            <person name="Moffat K."/>
            <person name="Hill J."/>
            <person name="Bera J."/>
            <person name="Fadrosh D."/>
            <person name="Jin S."/>
            <person name="Johri S."/>
            <person name="Kim M."/>
            <person name="Overton L."/>
            <person name="Reardon M."/>
            <person name="Tsitrin T."/>
            <person name="Vuong H."/>
            <person name="Weaver B."/>
            <person name="Ciecko A."/>
            <person name="Tallon L."/>
            <person name="Jackson J."/>
            <person name="Pai G."/>
            <person name="Aken S.V."/>
            <person name="Utterback T."/>
            <person name="Reidmuller S."/>
            <person name="Feldblyum T."/>
            <person name="Hsiao J."/>
            <person name="Zismann V."/>
            <person name="Iobst S."/>
            <person name="de Vazeille A.R."/>
            <person name="Buell C.R."/>
            <person name="Ying K."/>
            <person name="Li Y."/>
            <person name="Lu T."/>
            <person name="Huang Y."/>
            <person name="Zhao Q."/>
            <person name="Feng Q."/>
            <person name="Zhang L."/>
            <person name="Zhu J."/>
            <person name="Weng Q."/>
            <person name="Mu J."/>
            <person name="Lu Y."/>
            <person name="Fan D."/>
            <person name="Liu Y."/>
            <person name="Guan J."/>
            <person name="Zhang Y."/>
            <person name="Yu S."/>
            <person name="Liu X."/>
            <person name="Zhang Y."/>
            <person name="Hong G."/>
            <person name="Han B."/>
            <person name="Choisne N."/>
            <person name="Demange N."/>
            <person name="Orjeda G."/>
            <person name="Samain S."/>
            <person name="Cattolico L."/>
            <person name="Pelletier E."/>
            <person name="Couloux A."/>
            <person name="Segurens B."/>
            <person name="Wincker P."/>
            <person name="D'Hont A."/>
            <person name="Scarpelli C."/>
            <person name="Weissenbach J."/>
            <person name="Salanoubat M."/>
            <person name="Quetier F."/>
            <person name="Yu Y."/>
            <person name="Kim H.R."/>
            <person name="Rambo T."/>
            <person name="Currie J."/>
            <person name="Collura K."/>
            <person name="Luo M."/>
            <person name="Yang T."/>
            <person name="Ammiraju J.S.S."/>
            <person name="Engler F."/>
            <person name="Soderlund C."/>
            <person name="Wing R.A."/>
            <person name="Palmer L.E."/>
            <person name="de la Bastide M."/>
            <person name="Spiegel L."/>
            <person name="Nascimento L."/>
            <person name="Zutavern T."/>
            <person name="O'Shaughnessy A."/>
            <person name="Dike S."/>
            <person name="Dedhia N."/>
            <person name="Preston R."/>
            <person name="Balija V."/>
            <person name="McCombie W.R."/>
            <person name="Chow T."/>
            <person name="Chen H."/>
            <person name="Chung M."/>
            <person name="Chen C."/>
            <person name="Shaw J."/>
            <person name="Wu H."/>
            <person name="Hsiao K."/>
            <person name="Chao Y."/>
            <person name="Chu M."/>
            <person name="Cheng C."/>
            <person name="Hour A."/>
            <person name="Lee P."/>
            <person name="Lin S."/>
            <person name="Lin Y."/>
            <person name="Liou J."/>
            <person name="Liu S."/>
            <person name="Hsing Y."/>
            <person name="Raghuvanshi S."/>
            <person name="Mohanty A."/>
            <person name="Bharti A.K."/>
            <person name="Gaur A."/>
            <person name="Gupta V."/>
            <person name="Kumar D."/>
            <person name="Ravi V."/>
            <person name="Vij S."/>
            <person name="Kapur A."/>
            <person name="Khurana P."/>
            <person name="Khurana P."/>
            <person name="Khurana J.P."/>
            <person name="Tyagi A.K."/>
            <person name="Gaikwad K."/>
            <person name="Singh A."/>
            <person name="Dalal V."/>
            <person name="Srivastava S."/>
            <person name="Dixit A."/>
            <person name="Pal A.K."/>
            <person name="Ghazi I.A."/>
            <person name="Yadav M."/>
            <person name="Pandit A."/>
            <person name="Bhargava A."/>
            <person name="Sureshbabu K."/>
            <person name="Batra K."/>
            <person name="Sharma T.R."/>
            <person name="Mohapatra T."/>
            <person name="Singh N.K."/>
            <person name="Messing J."/>
            <person name="Nelson A.B."/>
            <person name="Fuks G."/>
            <person name="Kavchok S."/>
            <person name="Keizer G."/>
            <person name="Linton E."/>
            <person name="Llaca V."/>
            <person name="Song R."/>
            <person name="Tanyolac B."/>
            <person name="Young S."/>
            <person name="Ho-Il K."/>
            <person name="Hahn J.H."/>
            <person name="Sangsakoo G."/>
            <person name="Vanavichit A."/>
            <person name="de Mattos Luiz.A.T."/>
            <person name="Zimmer P.D."/>
            <person name="Malone G."/>
            <person name="Dellagostin O."/>
            <person name="de Oliveira A.C."/>
            <person name="Bevan M."/>
            <person name="Bancroft I."/>
            <person name="Minx P."/>
            <person name="Cordum H."/>
            <person name="Wilson R."/>
            <person name="Cheng Z."/>
            <person name="Jin W."/>
            <person name="Jiang J."/>
            <person name="Leong S.A."/>
            <person name="Iwama H."/>
            <person name="Gojobori T."/>
            <person name="Itoh T."/>
            <person name="Niimura Y."/>
            <person name="Fujii Y."/>
            <person name="Habara T."/>
            <person name="Sakai H."/>
            <person name="Sato Y."/>
            <person name="Wilson G."/>
            <person name="Kumar K."/>
            <person name="McCouch S."/>
            <person name="Juretic N."/>
            <person name="Hoen D."/>
            <person name="Wright S."/>
            <person name="Bruskiewich R."/>
            <person name="Bureau T."/>
            <person name="Miyao A."/>
            <person name="Hirochika H."/>
            <person name="Nishikawa T."/>
            <person name="Kadowaki K."/>
            <person name="Sugiura M."/>
            <person name="Burr B."/>
            <person name="Sasaki T."/>
        </authorList>
    </citation>
    <scope>NUCLEOTIDE SEQUENCE [LARGE SCALE GENOMIC DNA]</scope>
    <source>
        <strain evidence="9">cv. Nipponbare</strain>
    </source>
</reference>
<keyword evidence="6" id="KW-0333">Golgi apparatus</keyword>
<evidence type="ECO:0000256" key="5">
    <source>
        <dbReference type="ARBA" id="ARBA00023316"/>
    </source>
</evidence>
<evidence type="ECO:0000313" key="8">
    <source>
        <dbReference type="EMBL" id="AAK52525.1"/>
    </source>
</evidence>
<evidence type="ECO:0000256" key="3">
    <source>
        <dbReference type="ARBA" id="ARBA00022679"/>
    </source>
</evidence>
<dbReference type="EC" id="2.4.1.-" evidence="6"/>
<dbReference type="PANTHER" id="PTHR31889">
    <property type="entry name" value="FUCOSYLTRANSFERASE 2-RELATED"/>
    <property type="match status" value="1"/>
</dbReference>
<dbReference type="AlphaFoldDB" id="A0A5S6RDH5"/>
<reference evidence="9" key="2">
    <citation type="journal article" date="2008" name="Nucleic Acids Res.">
        <title>The rice annotation project database (RAP-DB): 2008 update.</title>
        <authorList>
            <consortium name="The rice annotation project (RAP)"/>
        </authorList>
    </citation>
    <scope>GENOME REANNOTATION</scope>
    <source>
        <strain evidence="9">cv. Nipponbare</strain>
    </source>
</reference>
<dbReference type="GO" id="GO:0008107">
    <property type="term" value="F:galactoside 2-alpha-L-fucosyltransferase activity"/>
    <property type="evidence" value="ECO:0007669"/>
    <property type="project" value="InterPro"/>
</dbReference>
<dbReference type="InterPro" id="IPR004938">
    <property type="entry name" value="XG_FTase"/>
</dbReference>
<evidence type="ECO:0000256" key="7">
    <source>
        <dbReference type="SAM" id="MobiDB-lite"/>
    </source>
</evidence>
<evidence type="ECO:0000256" key="2">
    <source>
        <dbReference type="ARBA" id="ARBA00022676"/>
    </source>
</evidence>
<keyword evidence="2 6" id="KW-0328">Glycosyltransferase</keyword>
<organism evidence="8 9">
    <name type="scientific">Oryza sativa subsp. japonica</name>
    <name type="common">Rice</name>
    <dbReference type="NCBI Taxonomy" id="39947"/>
    <lineage>
        <taxon>Eukaryota</taxon>
        <taxon>Viridiplantae</taxon>
        <taxon>Streptophyta</taxon>
        <taxon>Embryophyta</taxon>
        <taxon>Tracheophyta</taxon>
        <taxon>Spermatophyta</taxon>
        <taxon>Magnoliopsida</taxon>
        <taxon>Liliopsida</taxon>
        <taxon>Poales</taxon>
        <taxon>Poaceae</taxon>
        <taxon>BOP clade</taxon>
        <taxon>Oryzoideae</taxon>
        <taxon>Oryzeae</taxon>
        <taxon>Oryzinae</taxon>
        <taxon>Oryza</taxon>
        <taxon>Oryza sativa</taxon>
    </lineage>
</organism>
<dbReference type="Proteomes" id="UP000000763">
    <property type="component" value="Chromosome 10"/>
</dbReference>
<accession>A0A5S6RDH5</accession>
<comment type="similarity">
    <text evidence="1 6">Belongs to the glycosyltransferase 37 family.</text>
</comment>
<evidence type="ECO:0000256" key="4">
    <source>
        <dbReference type="ARBA" id="ARBA00023180"/>
    </source>
</evidence>
<dbReference type="Pfam" id="PF03254">
    <property type="entry name" value="XG_FTase"/>
    <property type="match status" value="1"/>
</dbReference>
<keyword evidence="4" id="KW-0325">Glycoprotein</keyword>
<keyword evidence="3 6" id="KW-0808">Transferase</keyword>
<comment type="subcellular location">
    <subcellularLocation>
        <location evidence="6">Golgi apparatus</location>
        <location evidence="6">Golgi stack membrane</location>
        <topology evidence="6">Single-pass type II membrane protein</topology>
    </subcellularLocation>
</comment>
<evidence type="ECO:0000256" key="6">
    <source>
        <dbReference type="RuleBase" id="RU367004"/>
    </source>
</evidence>
<dbReference type="EMBL" id="AC079128">
    <property type="protein sequence ID" value="AAK52525.1"/>
    <property type="molecule type" value="Genomic_DNA"/>
</dbReference>
<comment type="function">
    <text evidence="6">May be involved in cell wall biosynthesis.</text>
</comment>
<proteinExistence type="inferred from homology"/>
<dbReference type="GO" id="GO:0032580">
    <property type="term" value="C:Golgi cisterna membrane"/>
    <property type="evidence" value="ECO:0007669"/>
    <property type="project" value="UniProtKB-SubCell"/>
</dbReference>
<dbReference type="GO" id="GO:0071555">
    <property type="term" value="P:cell wall organization"/>
    <property type="evidence" value="ECO:0007669"/>
    <property type="project" value="UniProtKB-UniRule"/>
</dbReference>
<keyword evidence="5 6" id="KW-0961">Cell wall biogenesis/degradation</keyword>
<dbReference type="GO" id="GO:0042546">
    <property type="term" value="P:cell wall biogenesis"/>
    <property type="evidence" value="ECO:0007669"/>
    <property type="project" value="InterPro"/>
</dbReference>
<gene>
    <name evidence="8" type="ORF">OSJNBa0056A20.12</name>
</gene>
<sequence>MAEVGVIPVLPEPGPTTISAPRHTAADARGAPETESYNRAVQRLKDGSGKGSATEADARCGCSRATSRWCRSYANFSADSAESYGNMMKNKVLGTDGSDGDMPAAQMPAFAYLHLNHDYGDDDKMFFCDDDQRLVMRTDTYIVPSLFLVTTFQDELDALFPERGAVFHYLGRYLFPQANHTAVLQRVPRAGVAAAGRRPDCGSQALFCSSAAAAEDDTLTCAKPWRDILQILMSWLSINYFLESYVSLNRAKAALKGSYNPRGQEGWIWRSIESSLNQVAKEPKRRMGKDTGCARRGNRSRRCMEIRGGEGGEGD</sequence>
<name>A0A5S6RDH5_ORYSJ</name>
<evidence type="ECO:0000313" key="9">
    <source>
        <dbReference type="Proteomes" id="UP000000763"/>
    </source>
</evidence>
<feature type="region of interest" description="Disordered" evidence="7">
    <location>
        <begin position="1"/>
        <end position="36"/>
    </location>
</feature>
<evidence type="ECO:0000256" key="1">
    <source>
        <dbReference type="ARBA" id="ARBA00010481"/>
    </source>
</evidence>
<protein>
    <recommendedName>
        <fullName evidence="6">Fucosyltransferase</fullName>
        <ecNumber evidence="6">2.4.1.-</ecNumber>
    </recommendedName>
</protein>